<proteinExistence type="predicted"/>
<protein>
    <submittedName>
        <fullName evidence="1">Uncharacterized protein</fullName>
    </submittedName>
</protein>
<gene>
    <name evidence="1" type="ORF">L288_11800</name>
</gene>
<dbReference type="Proteomes" id="UP000015525">
    <property type="component" value="Unassembled WGS sequence"/>
</dbReference>
<accession>T0I8P5</accession>
<sequence>MGYMSTPSVPVSWGELLDKMTILEIKQQRIAAADARANVGKEYRLLSMIGSEALQVAAIAPLVERLKQVNEELWQIEDAIREEEASAQFGATFIGLARAVYRMNDRRAAIKRQINELLGSELIEEKSYADHGRRAPD</sequence>
<keyword evidence="2" id="KW-1185">Reference proteome</keyword>
<dbReference type="PATRIC" id="fig|1329909.3.peg.2285"/>
<reference evidence="1 2" key="1">
    <citation type="journal article" date="2013" name="Genome Announc.">
        <title>Draft Genome Sequence of Sphingobium quisquiliarum Strain P25T, a Novel Hexachlorocyclohexane (HCH)-Degrading Bacterium Isolated from an HCH Dumpsite.</title>
        <authorList>
            <person name="Kumar Singh A."/>
            <person name="Sangwan N."/>
            <person name="Sharma A."/>
            <person name="Gupta V."/>
            <person name="Khurana J.P."/>
            <person name="Lal R."/>
        </authorList>
    </citation>
    <scope>NUCLEOTIDE SEQUENCE [LARGE SCALE GENOMIC DNA]</scope>
    <source>
        <strain evidence="1 2">P25</strain>
    </source>
</reference>
<dbReference type="InterPro" id="IPR046163">
    <property type="entry name" value="DUF6165"/>
</dbReference>
<dbReference type="AlphaFoldDB" id="T0I8P5"/>
<dbReference type="Pfam" id="PF19662">
    <property type="entry name" value="DUF6165"/>
    <property type="match status" value="1"/>
</dbReference>
<dbReference type="EMBL" id="ATHO01000102">
    <property type="protein sequence ID" value="EQB05994.1"/>
    <property type="molecule type" value="Genomic_DNA"/>
</dbReference>
<name>T0I8P5_9SPHN</name>
<evidence type="ECO:0000313" key="1">
    <source>
        <dbReference type="EMBL" id="EQB05994.1"/>
    </source>
</evidence>
<comment type="caution">
    <text evidence="1">The sequence shown here is derived from an EMBL/GenBank/DDBJ whole genome shotgun (WGS) entry which is preliminary data.</text>
</comment>
<organism evidence="1 2">
    <name type="scientific">Sphingobium quisquiliarum P25</name>
    <dbReference type="NCBI Taxonomy" id="1329909"/>
    <lineage>
        <taxon>Bacteria</taxon>
        <taxon>Pseudomonadati</taxon>
        <taxon>Pseudomonadota</taxon>
        <taxon>Alphaproteobacteria</taxon>
        <taxon>Sphingomonadales</taxon>
        <taxon>Sphingomonadaceae</taxon>
        <taxon>Sphingobium</taxon>
    </lineage>
</organism>
<evidence type="ECO:0000313" key="2">
    <source>
        <dbReference type="Proteomes" id="UP000015525"/>
    </source>
</evidence>
<dbReference type="RefSeq" id="WP_021238605.1">
    <property type="nucleotide sequence ID" value="NZ_ATHO01000102.1"/>
</dbReference>